<dbReference type="InterPro" id="IPR011607">
    <property type="entry name" value="MGS-like_dom"/>
</dbReference>
<comment type="pathway">
    <text evidence="2 8">Purine metabolism; IMP biosynthesis via de novo pathway; 5-formamido-1-(5-phospho-D-ribosyl)imidazole-4-carboxamide from 5-amino-1-(5-phospho-D-ribosyl)imidazole-4-carboxamide (10-formyl THF route): step 1/1.</text>
</comment>
<dbReference type="AlphaFoldDB" id="A0A1F6XLP2"/>
<evidence type="ECO:0000256" key="1">
    <source>
        <dbReference type="ARBA" id="ARBA00004844"/>
    </source>
</evidence>
<evidence type="ECO:0000256" key="8">
    <source>
        <dbReference type="HAMAP-Rule" id="MF_00139"/>
    </source>
</evidence>
<keyword evidence="7 8" id="KW-0511">Multifunctional enzyme</keyword>
<evidence type="ECO:0000256" key="5">
    <source>
        <dbReference type="ARBA" id="ARBA00022755"/>
    </source>
</evidence>
<comment type="similarity">
    <text evidence="3 8">Belongs to the PurH family.</text>
</comment>
<dbReference type="Gene3D" id="3.40.50.1380">
    <property type="entry name" value="Methylglyoxal synthase-like domain"/>
    <property type="match status" value="1"/>
</dbReference>
<dbReference type="PROSITE" id="PS51855">
    <property type="entry name" value="MGS"/>
    <property type="match status" value="1"/>
</dbReference>
<dbReference type="PANTHER" id="PTHR11692">
    <property type="entry name" value="BIFUNCTIONAL PURINE BIOSYNTHESIS PROTEIN PURH"/>
    <property type="match status" value="1"/>
</dbReference>
<dbReference type="InterPro" id="IPR016193">
    <property type="entry name" value="Cytidine_deaminase-like"/>
</dbReference>
<dbReference type="UniPathway" id="UPA00074">
    <property type="reaction ID" value="UER00133"/>
</dbReference>
<dbReference type="EC" id="2.1.2.3" evidence="8"/>
<gene>
    <name evidence="8" type="primary">purH</name>
    <name evidence="10" type="ORF">A2917_01255</name>
</gene>
<keyword evidence="6 8" id="KW-0378">Hydrolase</keyword>
<dbReference type="PIRSF" id="PIRSF000414">
    <property type="entry name" value="AICARFT_IMPCHas"/>
    <property type="match status" value="1"/>
</dbReference>
<name>A0A1F6XLP2_9BACT</name>
<proteinExistence type="inferred from homology"/>
<dbReference type="GO" id="GO:0003937">
    <property type="term" value="F:IMP cyclohydrolase activity"/>
    <property type="evidence" value="ECO:0007669"/>
    <property type="project" value="UniProtKB-UniRule"/>
</dbReference>
<dbReference type="STRING" id="1801780.A2917_01255"/>
<feature type="domain" description="MGS-like" evidence="9">
    <location>
        <begin position="1"/>
        <end position="151"/>
    </location>
</feature>
<dbReference type="Pfam" id="PF01808">
    <property type="entry name" value="AICARFT_IMPCHas"/>
    <property type="match status" value="1"/>
</dbReference>
<evidence type="ECO:0000259" key="9">
    <source>
        <dbReference type="PROSITE" id="PS51855"/>
    </source>
</evidence>
<reference evidence="10 11" key="1">
    <citation type="journal article" date="2016" name="Nat. Commun.">
        <title>Thousands of microbial genomes shed light on interconnected biogeochemical processes in an aquifer system.</title>
        <authorList>
            <person name="Anantharaman K."/>
            <person name="Brown C.T."/>
            <person name="Hug L.A."/>
            <person name="Sharon I."/>
            <person name="Castelle C.J."/>
            <person name="Probst A.J."/>
            <person name="Thomas B.C."/>
            <person name="Singh A."/>
            <person name="Wilkins M.J."/>
            <person name="Karaoz U."/>
            <person name="Brodie E.L."/>
            <person name="Williams K.H."/>
            <person name="Hubbard S.S."/>
            <person name="Banfield J.F."/>
        </authorList>
    </citation>
    <scope>NUCLEOTIDE SEQUENCE [LARGE SCALE GENOMIC DNA]</scope>
</reference>
<dbReference type="Gene3D" id="3.40.140.20">
    <property type="match status" value="2"/>
</dbReference>
<dbReference type="Pfam" id="PF02142">
    <property type="entry name" value="MGS"/>
    <property type="match status" value="1"/>
</dbReference>
<dbReference type="GO" id="GO:0005829">
    <property type="term" value="C:cytosol"/>
    <property type="evidence" value="ECO:0007669"/>
    <property type="project" value="TreeGrafter"/>
</dbReference>
<dbReference type="InterPro" id="IPR036914">
    <property type="entry name" value="MGS-like_dom_sf"/>
</dbReference>
<dbReference type="Proteomes" id="UP000178104">
    <property type="component" value="Unassembled WGS sequence"/>
</dbReference>
<comment type="catalytic activity">
    <reaction evidence="8">
        <text>(6R)-10-formyltetrahydrofolate + 5-amino-1-(5-phospho-beta-D-ribosyl)imidazole-4-carboxamide = 5-formamido-1-(5-phospho-D-ribosyl)imidazole-4-carboxamide + (6S)-5,6,7,8-tetrahydrofolate</text>
        <dbReference type="Rhea" id="RHEA:22192"/>
        <dbReference type="ChEBI" id="CHEBI:57453"/>
        <dbReference type="ChEBI" id="CHEBI:58467"/>
        <dbReference type="ChEBI" id="CHEBI:58475"/>
        <dbReference type="ChEBI" id="CHEBI:195366"/>
        <dbReference type="EC" id="2.1.2.3"/>
    </reaction>
</comment>
<dbReference type="InterPro" id="IPR024051">
    <property type="entry name" value="AICAR_Tfase_dup_dom_sf"/>
</dbReference>
<comment type="domain">
    <text evidence="8">The IMP cyclohydrolase activity resides in the N-terminal region.</text>
</comment>
<keyword evidence="4 8" id="KW-0808">Transferase</keyword>
<protein>
    <recommendedName>
        <fullName evidence="8">Bifunctional purine biosynthesis protein PurH</fullName>
    </recommendedName>
    <domain>
        <recommendedName>
            <fullName evidence="8">Phosphoribosylaminoimidazolecarboxamide formyltransferase</fullName>
            <ecNumber evidence="8">2.1.2.3</ecNumber>
        </recommendedName>
        <alternativeName>
            <fullName evidence="8">AICAR transformylase</fullName>
        </alternativeName>
    </domain>
    <domain>
        <recommendedName>
            <fullName evidence="8">IMP cyclohydrolase</fullName>
            <ecNumber evidence="8">3.5.4.10</ecNumber>
        </recommendedName>
        <alternativeName>
            <fullName evidence="8">ATIC</fullName>
        </alternativeName>
        <alternativeName>
            <fullName evidence="8">IMP synthase</fullName>
        </alternativeName>
        <alternativeName>
            <fullName evidence="8">Inosinicase</fullName>
        </alternativeName>
    </domain>
</protein>
<evidence type="ECO:0000256" key="7">
    <source>
        <dbReference type="ARBA" id="ARBA00023268"/>
    </source>
</evidence>
<evidence type="ECO:0000256" key="3">
    <source>
        <dbReference type="ARBA" id="ARBA00007667"/>
    </source>
</evidence>
<dbReference type="HAMAP" id="MF_00139">
    <property type="entry name" value="PurH"/>
    <property type="match status" value="1"/>
</dbReference>
<dbReference type="PANTHER" id="PTHR11692:SF0">
    <property type="entry name" value="BIFUNCTIONAL PURINE BIOSYNTHESIS PROTEIN ATIC"/>
    <property type="match status" value="1"/>
</dbReference>
<sequence length="516" mass="57028">MKKKINSALVSVFNKDGLEEIVKLLNKHDVKIISTGGTAEFIRQLKTPAKIPVTEVETITNFPSVFGGRVKTLQPQIFGGILNRRDNADDQKEKTKHKIEDIDLVIVDLYPFEETLASGAQEKEIIEKIDIGGISLIRAAAKNFNDVVVIPSKHQYKELAQILERGNETSLEERKKFAGDAFEITSKYDSAIRGYFQGTPLRYGENPHQKAEFIGSLEESFTQLHGKELSYNNLIDTEAAIMAIYDFKDPAFAIIKHMNACGLAVRSEGNKESLFEAYEAAYNADPISAFGGILAANRMVDENIAALIKKQKLFIEVIIAPDFSETALQILKEKKDCRILKCLPADAFGLERWQAGKNPMFPNRQIRSCFNGLLVQDRDSHVESEADLKIVTKRAPTEKEKADLLIAAVATKHLKSNSVALVKGGTLIAMGCGQTSRIDALKQAINKAQKFGFSLKNAVLSSEAFFPFPDCVELAAQSGISAVIHPGGSKNDQASIDMANKYNMAMVTTGFRHFKH</sequence>
<dbReference type="FunFam" id="3.40.50.1380:FF:000001">
    <property type="entry name" value="Bifunctional purine biosynthesis protein PurH"/>
    <property type="match status" value="1"/>
</dbReference>
<dbReference type="SMART" id="SM00798">
    <property type="entry name" value="AICARFT_IMPCHas"/>
    <property type="match status" value="1"/>
</dbReference>
<dbReference type="SUPFAM" id="SSF53927">
    <property type="entry name" value="Cytidine deaminase-like"/>
    <property type="match status" value="1"/>
</dbReference>
<comment type="pathway">
    <text evidence="1 8">Purine metabolism; IMP biosynthesis via de novo pathway; IMP from 5-formamido-1-(5-phospho-D-ribosyl)imidazole-4-carboxamide: step 1/1.</text>
</comment>
<evidence type="ECO:0000256" key="4">
    <source>
        <dbReference type="ARBA" id="ARBA00022679"/>
    </source>
</evidence>
<dbReference type="GO" id="GO:0006189">
    <property type="term" value="P:'de novo' IMP biosynthetic process"/>
    <property type="evidence" value="ECO:0007669"/>
    <property type="project" value="UniProtKB-UniRule"/>
</dbReference>
<dbReference type="CDD" id="cd01421">
    <property type="entry name" value="IMPCH"/>
    <property type="match status" value="1"/>
</dbReference>
<evidence type="ECO:0000313" key="11">
    <source>
        <dbReference type="Proteomes" id="UP000178104"/>
    </source>
</evidence>
<organism evidence="10 11">
    <name type="scientific">Candidatus Nomurabacteria bacterium RIFCSPLOWO2_01_FULL_42_17</name>
    <dbReference type="NCBI Taxonomy" id="1801780"/>
    <lineage>
        <taxon>Bacteria</taxon>
        <taxon>Candidatus Nomuraibacteriota</taxon>
    </lineage>
</organism>
<dbReference type="EC" id="3.5.4.10" evidence="8"/>
<dbReference type="SMART" id="SM00851">
    <property type="entry name" value="MGS"/>
    <property type="match status" value="1"/>
</dbReference>
<dbReference type="SUPFAM" id="SSF52335">
    <property type="entry name" value="Methylglyoxal synthase-like"/>
    <property type="match status" value="1"/>
</dbReference>
<dbReference type="NCBIfam" id="NF002049">
    <property type="entry name" value="PRK00881.1"/>
    <property type="match status" value="1"/>
</dbReference>
<evidence type="ECO:0000256" key="6">
    <source>
        <dbReference type="ARBA" id="ARBA00022801"/>
    </source>
</evidence>
<dbReference type="InterPro" id="IPR002695">
    <property type="entry name" value="PurH-like"/>
</dbReference>
<dbReference type="EMBL" id="MFVE01000008">
    <property type="protein sequence ID" value="OGI94992.1"/>
    <property type="molecule type" value="Genomic_DNA"/>
</dbReference>
<comment type="caution">
    <text evidence="10">The sequence shown here is derived from an EMBL/GenBank/DDBJ whole genome shotgun (WGS) entry which is preliminary data.</text>
</comment>
<dbReference type="GO" id="GO:0004643">
    <property type="term" value="F:phosphoribosylaminoimidazolecarboxamide formyltransferase activity"/>
    <property type="evidence" value="ECO:0007669"/>
    <property type="project" value="UniProtKB-UniRule"/>
</dbReference>
<accession>A0A1F6XLP2</accession>
<comment type="catalytic activity">
    <reaction evidence="8">
        <text>IMP + H2O = 5-formamido-1-(5-phospho-D-ribosyl)imidazole-4-carboxamide</text>
        <dbReference type="Rhea" id="RHEA:18445"/>
        <dbReference type="ChEBI" id="CHEBI:15377"/>
        <dbReference type="ChEBI" id="CHEBI:58053"/>
        <dbReference type="ChEBI" id="CHEBI:58467"/>
        <dbReference type="EC" id="3.5.4.10"/>
    </reaction>
</comment>
<evidence type="ECO:0000313" key="10">
    <source>
        <dbReference type="EMBL" id="OGI94992.1"/>
    </source>
</evidence>
<keyword evidence="5 8" id="KW-0658">Purine biosynthesis</keyword>
<evidence type="ECO:0000256" key="2">
    <source>
        <dbReference type="ARBA" id="ARBA00004954"/>
    </source>
</evidence>